<proteinExistence type="predicted"/>
<accession>A0A830BUN3</accession>
<dbReference type="EMBL" id="BMAC01000251">
    <property type="protein sequence ID" value="GFP91677.1"/>
    <property type="molecule type" value="Genomic_DNA"/>
</dbReference>
<sequence>MRIMESIPVNGEVGGAGGAYSYNALKTLDDVWSSICSSLPGISIATALSCKGLRVGIVEKSVLRGVVHGRAMLLLVADKSRLLTTDCWYISGGCGDDDGECTVVRL</sequence>
<comment type="caution">
    <text evidence="1">The sequence shown here is derived from an EMBL/GenBank/DDBJ whole genome shotgun (WGS) entry which is preliminary data.</text>
</comment>
<protein>
    <submittedName>
        <fullName evidence="1">Uncharacterized protein</fullName>
    </submittedName>
</protein>
<keyword evidence="2" id="KW-1185">Reference proteome</keyword>
<dbReference type="PANTHER" id="PTHR32098">
    <property type="entry name" value="LYCOPENE BETA/EPSILON CYCLASE PROTEIN"/>
    <property type="match status" value="1"/>
</dbReference>
<gene>
    <name evidence="1" type="ORF">PHJA_001311700</name>
</gene>
<dbReference type="PANTHER" id="PTHR32098:SF5">
    <property type="entry name" value="LYCOPENE BETA_EPSILON CYCLASE PROTEIN"/>
    <property type="match status" value="1"/>
</dbReference>
<organism evidence="1 2">
    <name type="scientific">Phtheirospermum japonicum</name>
    <dbReference type="NCBI Taxonomy" id="374723"/>
    <lineage>
        <taxon>Eukaryota</taxon>
        <taxon>Viridiplantae</taxon>
        <taxon>Streptophyta</taxon>
        <taxon>Embryophyta</taxon>
        <taxon>Tracheophyta</taxon>
        <taxon>Spermatophyta</taxon>
        <taxon>Magnoliopsida</taxon>
        <taxon>eudicotyledons</taxon>
        <taxon>Gunneridae</taxon>
        <taxon>Pentapetalae</taxon>
        <taxon>asterids</taxon>
        <taxon>lamiids</taxon>
        <taxon>Lamiales</taxon>
        <taxon>Orobanchaceae</taxon>
        <taxon>Orobanchaceae incertae sedis</taxon>
        <taxon>Phtheirospermum</taxon>
    </lineage>
</organism>
<evidence type="ECO:0000313" key="1">
    <source>
        <dbReference type="EMBL" id="GFP91677.1"/>
    </source>
</evidence>
<evidence type="ECO:0000313" key="2">
    <source>
        <dbReference type="Proteomes" id="UP000653305"/>
    </source>
</evidence>
<reference evidence="1" key="1">
    <citation type="submission" date="2020-07" db="EMBL/GenBank/DDBJ databases">
        <title>Ethylene signaling mediates host invasion by parasitic plants.</title>
        <authorList>
            <person name="Yoshida S."/>
        </authorList>
    </citation>
    <scope>NUCLEOTIDE SEQUENCE</scope>
    <source>
        <strain evidence="1">Okayama</strain>
    </source>
</reference>
<name>A0A830BUN3_9LAMI</name>
<dbReference type="Proteomes" id="UP000653305">
    <property type="component" value="Unassembled WGS sequence"/>
</dbReference>
<dbReference type="AlphaFoldDB" id="A0A830BUN3"/>
<dbReference type="OrthoDB" id="10564123at2759"/>